<name>A0AAD2GCP8_9STRA</name>
<proteinExistence type="predicted"/>
<dbReference type="AlphaFoldDB" id="A0AAD2GCP8"/>
<evidence type="ECO:0000313" key="1">
    <source>
        <dbReference type="EMBL" id="CAJ1970003.1"/>
    </source>
</evidence>
<gene>
    <name evidence="1" type="ORF">CYCCA115_LOCUS24027</name>
</gene>
<keyword evidence="2" id="KW-1185">Reference proteome</keyword>
<accession>A0AAD2GCP8</accession>
<organism evidence="1 2">
    <name type="scientific">Cylindrotheca closterium</name>
    <dbReference type="NCBI Taxonomy" id="2856"/>
    <lineage>
        <taxon>Eukaryota</taxon>
        <taxon>Sar</taxon>
        <taxon>Stramenopiles</taxon>
        <taxon>Ochrophyta</taxon>
        <taxon>Bacillariophyta</taxon>
        <taxon>Bacillariophyceae</taxon>
        <taxon>Bacillariophycidae</taxon>
        <taxon>Bacillariales</taxon>
        <taxon>Bacillariaceae</taxon>
        <taxon>Cylindrotheca</taxon>
    </lineage>
</organism>
<comment type="caution">
    <text evidence="1">The sequence shown here is derived from an EMBL/GenBank/DDBJ whole genome shotgun (WGS) entry which is preliminary data.</text>
</comment>
<dbReference type="EMBL" id="CAKOGP040002447">
    <property type="protein sequence ID" value="CAJ1970003.1"/>
    <property type="molecule type" value="Genomic_DNA"/>
</dbReference>
<dbReference type="Proteomes" id="UP001295423">
    <property type="component" value="Unassembled WGS sequence"/>
</dbReference>
<reference evidence="1" key="1">
    <citation type="submission" date="2023-08" db="EMBL/GenBank/DDBJ databases">
        <authorList>
            <person name="Audoor S."/>
            <person name="Bilcke G."/>
        </authorList>
    </citation>
    <scope>NUCLEOTIDE SEQUENCE</scope>
</reference>
<protein>
    <submittedName>
        <fullName evidence="1">Uncharacterized protein</fullName>
    </submittedName>
</protein>
<evidence type="ECO:0000313" key="2">
    <source>
        <dbReference type="Proteomes" id="UP001295423"/>
    </source>
</evidence>
<sequence>MSESSSVSSTAKSVRFGDIVIREFPIMLSDNPAVSAGVPVGISWNCTKQYRHELMEYEHCIKRKRSSETRCPRLDAQHRAQLLLTSGYSVPEIVDTVVEVTEIQRQRAASAKDKKWEMGSFYKGLVDSVAKVGKSPGYHIRILLSYQSKLSRSASFRFQKPKRSKSSDDFSVEMNLEQGRPSSFKFEKKKRSNSLDLDDILDDDTTTVWARRKEDASTKPNTRIARSA</sequence>